<dbReference type="EMBL" id="JBEPLN010000026">
    <property type="protein sequence ID" value="MET3634787.1"/>
    <property type="molecule type" value="Genomic_DNA"/>
</dbReference>
<evidence type="ECO:0000256" key="2">
    <source>
        <dbReference type="ARBA" id="ARBA00022618"/>
    </source>
</evidence>
<comment type="caution">
    <text evidence="8">The sequence shown here is derived from an EMBL/GenBank/DDBJ whole genome shotgun (WGS) entry which is preliminary data.</text>
</comment>
<keyword evidence="5 6" id="KW-0131">Cell cycle</keyword>
<dbReference type="InterPro" id="IPR011229">
    <property type="entry name" value="Cell_cycle_GpsB"/>
</dbReference>
<dbReference type="Proteomes" id="UP001549037">
    <property type="component" value="Unassembled WGS sequence"/>
</dbReference>
<dbReference type="PANTHER" id="PTHR35794:SF1">
    <property type="entry name" value="CELL CYCLE PROTEIN GPSB"/>
    <property type="match status" value="1"/>
</dbReference>
<comment type="subunit">
    <text evidence="6">Forms polymers through the coiled coil domains. Interacts with PBP1, MreC and EzrA.</text>
</comment>
<dbReference type="PANTHER" id="PTHR35794">
    <property type="entry name" value="CELL DIVISION PROTEIN DIVIVA"/>
    <property type="match status" value="1"/>
</dbReference>
<evidence type="ECO:0000256" key="1">
    <source>
        <dbReference type="ARBA" id="ARBA00022490"/>
    </source>
</evidence>
<dbReference type="NCBIfam" id="TIGR03544">
    <property type="entry name" value="DivI1A_domain"/>
    <property type="match status" value="1"/>
</dbReference>
<dbReference type="InterPro" id="IPR007793">
    <property type="entry name" value="DivIVA_fam"/>
</dbReference>
<feature type="region of interest" description="Disordered" evidence="7">
    <location>
        <begin position="85"/>
        <end position="104"/>
    </location>
</feature>
<protein>
    <recommendedName>
        <fullName evidence="6">Cell cycle protein GpsB</fullName>
    </recommendedName>
    <alternativeName>
        <fullName evidence="6">Guiding PBP1-shuttling protein</fullName>
    </alternativeName>
</protein>
<reference evidence="8 9" key="1">
    <citation type="submission" date="2024-06" db="EMBL/GenBank/DDBJ databases">
        <title>Genomic Encyclopedia of Type Strains, Phase IV (KMG-IV): sequencing the most valuable type-strain genomes for metagenomic binning, comparative biology and taxonomic classification.</title>
        <authorList>
            <person name="Goeker M."/>
        </authorList>
    </citation>
    <scope>NUCLEOTIDE SEQUENCE [LARGE SCALE GENOMIC DNA]</scope>
    <source>
        <strain evidence="8 9">DSM 28302</strain>
    </source>
</reference>
<organism evidence="8 9">
    <name type="scientific">Streptococcus porcorum</name>
    <dbReference type="NCBI Taxonomy" id="701526"/>
    <lineage>
        <taxon>Bacteria</taxon>
        <taxon>Bacillati</taxon>
        <taxon>Bacillota</taxon>
        <taxon>Bacilli</taxon>
        <taxon>Lactobacillales</taxon>
        <taxon>Streptococcaceae</taxon>
        <taxon>Streptococcus</taxon>
    </lineage>
</organism>
<evidence type="ECO:0000256" key="5">
    <source>
        <dbReference type="ARBA" id="ARBA00023306"/>
    </source>
</evidence>
<evidence type="ECO:0000313" key="8">
    <source>
        <dbReference type="EMBL" id="MET3634787.1"/>
    </source>
</evidence>
<dbReference type="NCBIfam" id="NF010725">
    <property type="entry name" value="PRK14127.1"/>
    <property type="match status" value="1"/>
</dbReference>
<dbReference type="Gene3D" id="6.10.250.660">
    <property type="match status" value="1"/>
</dbReference>
<dbReference type="HAMAP" id="MF_02011">
    <property type="entry name" value="GpsB"/>
    <property type="match status" value="1"/>
</dbReference>
<keyword evidence="1 6" id="KW-0963">Cytoplasm</keyword>
<accession>A0ABV2JG97</accession>
<gene>
    <name evidence="6" type="primary">gpsB</name>
    <name evidence="8" type="ORF">ABID28_001446</name>
</gene>
<evidence type="ECO:0000256" key="4">
    <source>
        <dbReference type="ARBA" id="ARBA00023054"/>
    </source>
</evidence>
<comment type="similarity">
    <text evidence="6">Belongs to the GpsB family.</text>
</comment>
<keyword evidence="2 6" id="KW-0132">Cell division</keyword>
<keyword evidence="4 6" id="KW-0175">Coiled coil</keyword>
<sequence>MSNIKFSPKDIFEQDFKTNMRGYSKEEVDEFLDDVIRDYEAYEELVKTLREENKKLKEELKTRTVATTQSASAKVNFAHSAQGSMASSTAISTPKSEASRPATATTAVTNFDILKRISRLEKEVFGKQIIE</sequence>
<dbReference type="Pfam" id="PF05103">
    <property type="entry name" value="DivIVA"/>
    <property type="match status" value="1"/>
</dbReference>
<dbReference type="PIRSF" id="PIRSF029938">
    <property type="entry name" value="UCP029938"/>
    <property type="match status" value="1"/>
</dbReference>
<feature type="coiled-coil region" evidence="6">
    <location>
        <begin position="32"/>
        <end position="66"/>
    </location>
</feature>
<comment type="function">
    <text evidence="6">Divisome component that associates with the complex late in its assembly, after the Z-ring is formed, and is dependent on DivIC and PBP2B for its recruitment to the divisome. Together with EzrA, is a key component of the system that regulates PBP1 localization during cell cycle progression. Its main role could be the removal of PBP1 from the cell pole after pole maturation is completed. Also contributes to the recruitment of PBP1 to the division complex. Not essential for septum formation.</text>
</comment>
<evidence type="ECO:0000256" key="6">
    <source>
        <dbReference type="HAMAP-Rule" id="MF_02011"/>
    </source>
</evidence>
<proteinExistence type="inferred from homology"/>
<keyword evidence="3 6" id="KW-0133">Cell shape</keyword>
<evidence type="ECO:0000256" key="3">
    <source>
        <dbReference type="ARBA" id="ARBA00022960"/>
    </source>
</evidence>
<dbReference type="RefSeq" id="WP_354369430.1">
    <property type="nucleotide sequence ID" value="NZ_JBEPLN010000026.1"/>
</dbReference>
<evidence type="ECO:0000256" key="7">
    <source>
        <dbReference type="SAM" id="MobiDB-lite"/>
    </source>
</evidence>
<evidence type="ECO:0000313" key="9">
    <source>
        <dbReference type="Proteomes" id="UP001549037"/>
    </source>
</evidence>
<dbReference type="InterPro" id="IPR019933">
    <property type="entry name" value="DivIVA_domain"/>
</dbReference>
<comment type="subcellular location">
    <subcellularLocation>
        <location evidence="6">Cytoplasm</location>
    </subcellularLocation>
    <text evidence="6">Shuttles between the lateral wall and the division site in a cell cycle-dependent manner.</text>
</comment>
<name>A0ABV2JG97_9STRE</name>
<keyword evidence="9" id="KW-1185">Reference proteome</keyword>